<evidence type="ECO:0000313" key="4">
    <source>
        <dbReference type="Proteomes" id="UP000230002"/>
    </source>
</evidence>
<dbReference type="InterPro" id="IPR032514">
    <property type="entry name" value="GtaA_central"/>
</dbReference>
<accession>A0A2G8RVS8</accession>
<evidence type="ECO:0000259" key="2">
    <source>
        <dbReference type="Pfam" id="PF16335"/>
    </source>
</evidence>
<dbReference type="Proteomes" id="UP000230002">
    <property type="component" value="Unassembled WGS sequence"/>
</dbReference>
<feature type="domain" description="Glutaminase A central" evidence="2">
    <location>
        <begin position="29"/>
        <end position="134"/>
    </location>
</feature>
<dbReference type="STRING" id="1077348.A0A2G8RVS8"/>
<dbReference type="AlphaFoldDB" id="A0A2G8RVS8"/>
<comment type="caution">
    <text evidence="3">The sequence shown here is derived from an EMBL/GenBank/DDBJ whole genome shotgun (WGS) entry which is preliminary data.</text>
</comment>
<keyword evidence="1" id="KW-0812">Transmembrane</keyword>
<name>A0A2G8RVS8_9APHY</name>
<evidence type="ECO:0000313" key="3">
    <source>
        <dbReference type="EMBL" id="PIL25612.1"/>
    </source>
</evidence>
<proteinExistence type="predicted"/>
<dbReference type="Pfam" id="PF16335">
    <property type="entry name" value="GtaA_6_Hairpin"/>
    <property type="match status" value="1"/>
</dbReference>
<protein>
    <recommendedName>
        <fullName evidence="2">Glutaminase A central domain-containing protein</fullName>
    </recommendedName>
</protein>
<feature type="transmembrane region" description="Helical" evidence="1">
    <location>
        <begin position="81"/>
        <end position="105"/>
    </location>
</feature>
<sequence length="523" mass="55767">MAIYVAALDRAVALDKKIMGDAARARSLQYADIVALPRRRTINSLDITIGTDASGNVAPSDIMIFMRNMGTNRRANPMERIYVAFPMFLYINVSLCGALFTPLLASQPASLSGQTYAGPTMDIGGQYPVAKSDSAAYLVQGGGNHDLDPDDSLGPIQIAGYIRLIFEGMTTKMPAKMGGAAYNELSSTPQHHKVNNPTMVFFPDNQQRANRLQQLVDSMADMQTDVKDIGTKMDEKNTQYRPAIDAILSANNLATIDDLIAATAARMTPQEQAVFEALIKTARASKSGFDISYLVGSLLMAPEGVALTGTQAISIARWGSRMIAVKNMSNFCKAAEKGAEAAAEAASKIAAEAEDAEKALEGTGDAGEAGEEAVKAATMMGRIGTFLKVLGGVGLVITLISGVIELVQGAEQKAKLIAAIHALQPSRLTTAFYKQEGTNIMNQLESLDDYLDAMPGGSDPDPDFAARTAKRIILHIQTENAAIDLGPLEDELEVQDRSSGLFYGGDDLSRDQVVAEAEQAQTS</sequence>
<reference evidence="3 4" key="1">
    <citation type="journal article" date="2015" name="Sci. Rep.">
        <title>Chromosome-level genome map provides insights into diverse defense mechanisms in the medicinal fungus Ganoderma sinense.</title>
        <authorList>
            <person name="Zhu Y."/>
            <person name="Xu J."/>
            <person name="Sun C."/>
            <person name="Zhou S."/>
            <person name="Xu H."/>
            <person name="Nelson D.R."/>
            <person name="Qian J."/>
            <person name="Song J."/>
            <person name="Luo H."/>
            <person name="Xiang L."/>
            <person name="Li Y."/>
            <person name="Xu Z."/>
            <person name="Ji A."/>
            <person name="Wang L."/>
            <person name="Lu S."/>
            <person name="Hayward A."/>
            <person name="Sun W."/>
            <person name="Li X."/>
            <person name="Schwartz D.C."/>
            <person name="Wang Y."/>
            <person name="Chen S."/>
        </authorList>
    </citation>
    <scope>NUCLEOTIDE SEQUENCE [LARGE SCALE GENOMIC DNA]</scope>
    <source>
        <strain evidence="3 4">ZZ0214-1</strain>
    </source>
</reference>
<organism evidence="3 4">
    <name type="scientific">Ganoderma sinense ZZ0214-1</name>
    <dbReference type="NCBI Taxonomy" id="1077348"/>
    <lineage>
        <taxon>Eukaryota</taxon>
        <taxon>Fungi</taxon>
        <taxon>Dikarya</taxon>
        <taxon>Basidiomycota</taxon>
        <taxon>Agaricomycotina</taxon>
        <taxon>Agaricomycetes</taxon>
        <taxon>Polyporales</taxon>
        <taxon>Polyporaceae</taxon>
        <taxon>Ganoderma</taxon>
    </lineage>
</organism>
<keyword evidence="4" id="KW-1185">Reference proteome</keyword>
<dbReference type="EMBL" id="AYKW01000045">
    <property type="protein sequence ID" value="PIL25612.1"/>
    <property type="molecule type" value="Genomic_DNA"/>
</dbReference>
<gene>
    <name evidence="3" type="ORF">GSI_11361</name>
</gene>
<keyword evidence="1" id="KW-0472">Membrane</keyword>
<dbReference type="OrthoDB" id="2793508at2759"/>
<evidence type="ECO:0000256" key="1">
    <source>
        <dbReference type="SAM" id="Phobius"/>
    </source>
</evidence>
<keyword evidence="1" id="KW-1133">Transmembrane helix</keyword>